<keyword evidence="6" id="KW-1185">Reference proteome</keyword>
<organism evidence="4 6">
    <name type="scientific">Araneus ventricosus</name>
    <name type="common">Orbweaver spider</name>
    <name type="synonym">Epeira ventricosa</name>
    <dbReference type="NCBI Taxonomy" id="182803"/>
    <lineage>
        <taxon>Eukaryota</taxon>
        <taxon>Metazoa</taxon>
        <taxon>Ecdysozoa</taxon>
        <taxon>Arthropoda</taxon>
        <taxon>Chelicerata</taxon>
        <taxon>Arachnida</taxon>
        <taxon>Araneae</taxon>
        <taxon>Araneomorphae</taxon>
        <taxon>Entelegynae</taxon>
        <taxon>Araneoidea</taxon>
        <taxon>Araneidae</taxon>
        <taxon>Araneus</taxon>
    </lineage>
</organism>
<evidence type="ECO:0000259" key="3">
    <source>
        <dbReference type="PROSITE" id="PS50222"/>
    </source>
</evidence>
<dbReference type="GO" id="GO:0016460">
    <property type="term" value="C:myosin II complex"/>
    <property type="evidence" value="ECO:0007669"/>
    <property type="project" value="TreeGrafter"/>
</dbReference>
<name>A0A4Y2MQG4_ARAVE</name>
<evidence type="ECO:0000256" key="1">
    <source>
        <dbReference type="ARBA" id="ARBA00022737"/>
    </source>
</evidence>
<dbReference type="InterPro" id="IPR050230">
    <property type="entry name" value="CALM/Myosin/TropC-like"/>
</dbReference>
<dbReference type="Proteomes" id="UP000499080">
    <property type="component" value="Unassembled WGS sequence"/>
</dbReference>
<dbReference type="SMART" id="SM00054">
    <property type="entry name" value="EFh"/>
    <property type="match status" value="1"/>
</dbReference>
<dbReference type="InterPro" id="IPR002048">
    <property type="entry name" value="EF_hand_dom"/>
</dbReference>
<evidence type="ECO:0000313" key="6">
    <source>
        <dbReference type="Proteomes" id="UP000499080"/>
    </source>
</evidence>
<reference evidence="4 6" key="1">
    <citation type="journal article" date="2019" name="Sci. Rep.">
        <title>Orb-weaving spider Araneus ventricosus genome elucidates the spidroin gene catalogue.</title>
        <authorList>
            <person name="Kono N."/>
            <person name="Nakamura H."/>
            <person name="Ohtoshi R."/>
            <person name="Moran D.A.P."/>
            <person name="Shinohara A."/>
            <person name="Yoshida Y."/>
            <person name="Fujiwara M."/>
            <person name="Mori M."/>
            <person name="Tomita M."/>
            <person name="Arakawa K."/>
        </authorList>
    </citation>
    <scope>NUCLEOTIDE SEQUENCE [LARGE SCALE GENOMIC DNA]</scope>
</reference>
<dbReference type="FunFam" id="1.10.238.10:FF:000178">
    <property type="entry name" value="Calmodulin-2 A"/>
    <property type="match status" value="1"/>
</dbReference>
<dbReference type="InterPro" id="IPR011992">
    <property type="entry name" value="EF-hand-dom_pair"/>
</dbReference>
<comment type="caution">
    <text evidence="4">The sequence shown here is derived from an EMBL/GenBank/DDBJ whole genome shotgun (WGS) entry which is preliminary data.</text>
</comment>
<feature type="domain" description="EF-hand" evidence="3">
    <location>
        <begin position="70"/>
        <end position="105"/>
    </location>
</feature>
<dbReference type="AlphaFoldDB" id="A0A4Y2MQG4"/>
<evidence type="ECO:0000313" key="4">
    <source>
        <dbReference type="EMBL" id="GBN28087.1"/>
    </source>
</evidence>
<keyword evidence="1" id="KW-0677">Repeat</keyword>
<dbReference type="Gene3D" id="1.10.238.10">
    <property type="entry name" value="EF-hand"/>
    <property type="match status" value="1"/>
</dbReference>
<keyword evidence="2" id="KW-0106">Calcium</keyword>
<accession>A0A4Y2MQG4</accession>
<dbReference type="OrthoDB" id="26525at2759"/>
<dbReference type="EMBL" id="BGPR01007919">
    <property type="protein sequence ID" value="GBN30464.1"/>
    <property type="molecule type" value="Genomic_DNA"/>
</dbReference>
<dbReference type="Pfam" id="PF13405">
    <property type="entry name" value="EF-hand_6"/>
    <property type="match status" value="1"/>
</dbReference>
<sequence length="182" mass="20807">MRCSTLRGIFCLFITLAIPRQNKTGSNPSKRGRWWLCLLSLMVAQLLSSGACLRTNQFWSYLNKIAIIWQKTVKFKEAFGLFDHNGDGSIEAAELGVVMRSLGQRPTEAELVNMIRLVDQDVTADTNTHDVLGLVNQIEFSNIKHLLNIRYEYEKSVTQTERRNKTHFLDLIYDSQAAPKWG</sequence>
<dbReference type="PROSITE" id="PS00018">
    <property type="entry name" value="EF_HAND_1"/>
    <property type="match status" value="1"/>
</dbReference>
<dbReference type="PANTHER" id="PTHR23048">
    <property type="entry name" value="MYOSIN LIGHT CHAIN 1, 3"/>
    <property type="match status" value="1"/>
</dbReference>
<dbReference type="CDD" id="cd00051">
    <property type="entry name" value="EFh"/>
    <property type="match status" value="1"/>
</dbReference>
<dbReference type="PROSITE" id="PS50222">
    <property type="entry name" value="EF_HAND_2"/>
    <property type="match status" value="1"/>
</dbReference>
<dbReference type="EMBL" id="BGPR01007596">
    <property type="protein sequence ID" value="GBN28087.1"/>
    <property type="molecule type" value="Genomic_DNA"/>
</dbReference>
<evidence type="ECO:0000256" key="2">
    <source>
        <dbReference type="ARBA" id="ARBA00022837"/>
    </source>
</evidence>
<dbReference type="SUPFAM" id="SSF47473">
    <property type="entry name" value="EF-hand"/>
    <property type="match status" value="1"/>
</dbReference>
<proteinExistence type="predicted"/>
<dbReference type="InterPro" id="IPR018247">
    <property type="entry name" value="EF_Hand_1_Ca_BS"/>
</dbReference>
<protein>
    <recommendedName>
        <fullName evidence="3">EF-hand domain-containing protein</fullName>
    </recommendedName>
</protein>
<dbReference type="PANTHER" id="PTHR23048:SF0">
    <property type="entry name" value="CALMODULIN LIKE 3"/>
    <property type="match status" value="1"/>
</dbReference>
<gene>
    <name evidence="5" type="ORF">AVEN_266007_1</name>
    <name evidence="4" type="ORF">AVEN_79769_1</name>
</gene>
<dbReference type="GO" id="GO:0005509">
    <property type="term" value="F:calcium ion binding"/>
    <property type="evidence" value="ECO:0007669"/>
    <property type="project" value="InterPro"/>
</dbReference>
<evidence type="ECO:0000313" key="5">
    <source>
        <dbReference type="EMBL" id="GBN30464.1"/>
    </source>
</evidence>